<dbReference type="PANTHER" id="PTHR43301">
    <property type="entry name" value="ARABINAN ENDO-1,5-ALPHA-L-ARABINOSIDASE"/>
    <property type="match status" value="1"/>
</dbReference>
<keyword evidence="8" id="KW-0732">Signal</keyword>
<dbReference type="SUPFAM" id="SSF75005">
    <property type="entry name" value="Arabinanase/levansucrase/invertase"/>
    <property type="match status" value="2"/>
</dbReference>
<dbReference type="CDD" id="cd08983">
    <property type="entry name" value="GH43_Bt3655-like"/>
    <property type="match status" value="1"/>
</dbReference>
<dbReference type="GO" id="GO:0005975">
    <property type="term" value="P:carbohydrate metabolic process"/>
    <property type="evidence" value="ECO:0007669"/>
    <property type="project" value="InterPro"/>
</dbReference>
<dbReference type="Gene3D" id="2.60.120.200">
    <property type="match status" value="1"/>
</dbReference>
<evidence type="ECO:0000256" key="8">
    <source>
        <dbReference type="SAM" id="SignalP"/>
    </source>
</evidence>
<dbReference type="InterPro" id="IPR023296">
    <property type="entry name" value="Glyco_hydro_beta-prop_sf"/>
</dbReference>
<keyword evidence="3" id="KW-0378">Hydrolase</keyword>
<proteinExistence type="inferred from homology"/>
<evidence type="ECO:0000256" key="5">
    <source>
        <dbReference type="ARBA" id="ARBA00042202"/>
    </source>
</evidence>
<evidence type="ECO:0000256" key="3">
    <source>
        <dbReference type="ARBA" id="ARBA00022801"/>
    </source>
</evidence>
<gene>
    <name evidence="10" type="primary">Xsa-2</name>
    <name evidence="10" type="ORF">CSHISOI_09095</name>
</gene>
<feature type="active site" description="Proton acceptor" evidence="6">
    <location>
        <position position="745"/>
    </location>
</feature>
<dbReference type="Pfam" id="PF04616">
    <property type="entry name" value="Glyco_hydro_43"/>
    <property type="match status" value="1"/>
</dbReference>
<dbReference type="OrthoDB" id="19657at2759"/>
<feature type="domain" description="Atrophied bacterial Ig" evidence="9">
    <location>
        <begin position="30"/>
        <end position="108"/>
    </location>
</feature>
<keyword evidence="4" id="KW-0326">Glycosidase</keyword>
<evidence type="ECO:0000256" key="1">
    <source>
        <dbReference type="ARBA" id="ARBA00004834"/>
    </source>
</evidence>
<sequence length="1049" mass="112657">MHSLRLWVSTALALAATASGQENITNAERVEAALAALTITSLDDVRGNLHLPSTSDGLTVTWESNSSSVITSDGVVKRQTENTPVALAASINYEGVSQTRELVASVRKAVSLDPFEGYAFSYFTGNSRAGENIFFAASEGNNALVWTELNGGQPAITSSYGTKGLRDPFLIRSPEGDTFYLIATDLSIGSGTSWGDAVRIGSRYLEVWESHDLKTWSEQRHILVSPPEAGNTWAPEAYYDEELGAYLVFWASSLYEASDVNRTGSTYHRMLYATTRDFVTFSETSVWQDAGMSRIDSTVIKSADTYYRFTKDEGASGTGCSDIIQESSGSLRSTLDSWTIIDSCIGRKAGTSAVEGPTAFKSNTNDVHGEKFYLFVDEYGGRGYIPLETTDIGNPDWKVSASYNLPASPRHGTVIPVTAAELAALKEPAPARRAVNADGEILRYDFSTVDGTQLQDVSGNGNHAAINGGASVVDGALTFDGVDDFVQLPNNILSGVEDIAIEAEVFLDASQQTPYFIYGLGNTAASGNGNGYLFATGSPYRASITAGDWSTERTAASSSSLPQGTWQHLVYTITGRTSAIYLNGYEVARNENVNIDPRNIGNGVTTANCIGKSVYSGDKLFKGQIREFAIFNRSMTAAEVLSRSGNAGAITGVSLADSSALKVPAIIDTASSTVLFAVQPGTDLTALAPTFTTTEGVISSPASGTTVDLSAGVNYRLEKDGESVAEWTVSAVEMGSPILPGLYADPNVAVFNGVYYIYVTSDGVPGWGGNTFYSWKSTDLVTWTRGDEPFLTLDGANGNVPWAAGNAWAPTIAERNGKYYFYFSGHNAALNTKTIGVAVADAPEGPFTAEPEAMILNSEAITASQAIDPAAFRDPVSGKYYIYWGNGRPLVAELNDDMISVNWDTLRAMSGLVEFREGLFVVYRDGLYHLTYSIDDTGTENYRVGDATSASFAGPWAYHGAILQKDPSQGILGTGHNSMFNVPGTDDWYIVYHRFAIPGGGGYRRETAIDRVTFDPETGFINPVAPTLTSVGPQTVPHKFRRMSRVMRL</sequence>
<feature type="signal peptide" evidence="8">
    <location>
        <begin position="1"/>
        <end position="20"/>
    </location>
</feature>
<dbReference type="Gene3D" id="2.115.10.20">
    <property type="entry name" value="Glycosyl hydrolase domain, family 43"/>
    <property type="match status" value="2"/>
</dbReference>
<feature type="chain" id="PRO_5024828683" description="Endo-1,5-alpha-L-arabinanase A" evidence="8">
    <location>
        <begin position="21"/>
        <end position="1049"/>
    </location>
</feature>
<comment type="similarity">
    <text evidence="2">Belongs to the glycosyl hydrolase 43 family.</text>
</comment>
<evidence type="ECO:0000256" key="2">
    <source>
        <dbReference type="ARBA" id="ARBA00009865"/>
    </source>
</evidence>
<feature type="active site" description="Proton donor" evidence="6">
    <location>
        <position position="917"/>
    </location>
</feature>
<dbReference type="Pfam" id="PF20578">
    <property type="entry name" value="aBig_2"/>
    <property type="match status" value="1"/>
</dbReference>
<accession>A0A5Q4BHT4</accession>
<evidence type="ECO:0000256" key="7">
    <source>
        <dbReference type="PIRSR" id="PIRSR606710-2"/>
    </source>
</evidence>
<evidence type="ECO:0000313" key="10">
    <source>
        <dbReference type="EMBL" id="TQN66351.1"/>
    </source>
</evidence>
<evidence type="ECO:0000259" key="9">
    <source>
        <dbReference type="Pfam" id="PF20578"/>
    </source>
</evidence>
<dbReference type="SUPFAM" id="SSF49899">
    <property type="entry name" value="Concanavalin A-like lectins/glucanases"/>
    <property type="match status" value="1"/>
</dbReference>
<reference evidence="10 11" key="1">
    <citation type="journal article" date="2019" name="Sci. Rep.">
        <title>Colletotrichum shisoi sp. nov., an anthracnose pathogen of Perilla frutescens in Japan: molecular phylogenetic, morphological and genomic evidence.</title>
        <authorList>
            <person name="Gan P."/>
            <person name="Tsushima A."/>
            <person name="Hiroyama R."/>
            <person name="Narusaka M."/>
            <person name="Takano Y."/>
            <person name="Narusaka Y."/>
            <person name="Kawaradani M."/>
            <person name="Damm U."/>
            <person name="Shirasu K."/>
        </authorList>
    </citation>
    <scope>NUCLEOTIDE SEQUENCE [LARGE SCALE GENOMIC DNA]</scope>
    <source>
        <strain evidence="10 11">PG-2018a</strain>
    </source>
</reference>
<comment type="pathway">
    <text evidence="1">Glycan metabolism; L-arabinan degradation.</text>
</comment>
<dbReference type="Gene3D" id="2.60.40.2340">
    <property type="match status" value="1"/>
</dbReference>
<dbReference type="InterPro" id="IPR050727">
    <property type="entry name" value="GH43_arabinanases"/>
</dbReference>
<dbReference type="InterPro" id="IPR046780">
    <property type="entry name" value="aBig_2"/>
</dbReference>
<evidence type="ECO:0000256" key="4">
    <source>
        <dbReference type="ARBA" id="ARBA00023295"/>
    </source>
</evidence>
<dbReference type="Pfam" id="PF13385">
    <property type="entry name" value="Laminin_G_3"/>
    <property type="match status" value="1"/>
</dbReference>
<dbReference type="AlphaFoldDB" id="A0A5Q4BHT4"/>
<evidence type="ECO:0000256" key="6">
    <source>
        <dbReference type="PIRSR" id="PIRSR606710-1"/>
    </source>
</evidence>
<keyword evidence="11" id="KW-1185">Reference proteome</keyword>
<name>A0A5Q4BHT4_9PEZI</name>
<dbReference type="EMBL" id="PUHP01001237">
    <property type="protein sequence ID" value="TQN66351.1"/>
    <property type="molecule type" value="Genomic_DNA"/>
</dbReference>
<dbReference type="Proteomes" id="UP000326340">
    <property type="component" value="Unassembled WGS sequence"/>
</dbReference>
<feature type="site" description="Important for catalytic activity, responsible for pKa modulation of the active site Glu and correct orientation of both the proton donor and substrate" evidence="7">
    <location>
        <position position="868"/>
    </location>
</feature>
<organism evidence="10 11">
    <name type="scientific">Colletotrichum shisoi</name>
    <dbReference type="NCBI Taxonomy" id="2078593"/>
    <lineage>
        <taxon>Eukaryota</taxon>
        <taxon>Fungi</taxon>
        <taxon>Dikarya</taxon>
        <taxon>Ascomycota</taxon>
        <taxon>Pezizomycotina</taxon>
        <taxon>Sordariomycetes</taxon>
        <taxon>Hypocreomycetidae</taxon>
        <taxon>Glomerellales</taxon>
        <taxon>Glomerellaceae</taxon>
        <taxon>Colletotrichum</taxon>
        <taxon>Colletotrichum destructivum species complex</taxon>
    </lineage>
</organism>
<protein>
    <recommendedName>
        <fullName evidence="5">Endo-1,5-alpha-L-arabinanase A</fullName>
    </recommendedName>
</protein>
<dbReference type="PANTHER" id="PTHR43301:SF3">
    <property type="entry name" value="ARABINAN ENDO-1,5-ALPHA-L-ARABINOSIDASE A-RELATED"/>
    <property type="match status" value="1"/>
</dbReference>
<dbReference type="GO" id="GO:0004553">
    <property type="term" value="F:hydrolase activity, hydrolyzing O-glycosyl compounds"/>
    <property type="evidence" value="ECO:0007669"/>
    <property type="project" value="InterPro"/>
</dbReference>
<dbReference type="CDD" id="cd18828">
    <property type="entry name" value="GH43_BT3675-like"/>
    <property type="match status" value="1"/>
</dbReference>
<evidence type="ECO:0000313" key="11">
    <source>
        <dbReference type="Proteomes" id="UP000326340"/>
    </source>
</evidence>
<comment type="caution">
    <text evidence="10">The sequence shown here is derived from an EMBL/GenBank/DDBJ whole genome shotgun (WGS) entry which is preliminary data.</text>
</comment>
<dbReference type="InterPro" id="IPR013320">
    <property type="entry name" value="ConA-like_dom_sf"/>
</dbReference>
<dbReference type="InterPro" id="IPR006710">
    <property type="entry name" value="Glyco_hydro_43"/>
</dbReference>